<protein>
    <recommendedName>
        <fullName evidence="7">EamA domain-containing protein</fullName>
    </recommendedName>
</protein>
<reference evidence="8" key="1">
    <citation type="journal article" date="2020" name="mSystems">
        <title>Genome- and Community-Level Interaction Insights into Carbon Utilization and Element Cycling Functions of Hydrothermarchaeota in Hydrothermal Sediment.</title>
        <authorList>
            <person name="Zhou Z."/>
            <person name="Liu Y."/>
            <person name="Xu W."/>
            <person name="Pan J."/>
            <person name="Luo Z.H."/>
            <person name="Li M."/>
        </authorList>
    </citation>
    <scope>NUCLEOTIDE SEQUENCE [LARGE SCALE GENOMIC DNA]</scope>
    <source>
        <strain evidence="8">SpSt-381</strain>
    </source>
</reference>
<feature type="transmembrane region" description="Helical" evidence="6">
    <location>
        <begin position="224"/>
        <end position="244"/>
    </location>
</feature>
<organism evidence="8">
    <name type="scientific">Eiseniibacteriota bacterium</name>
    <dbReference type="NCBI Taxonomy" id="2212470"/>
    <lineage>
        <taxon>Bacteria</taxon>
        <taxon>Candidatus Eiseniibacteriota</taxon>
    </lineage>
</organism>
<comment type="subcellular location">
    <subcellularLocation>
        <location evidence="1">Membrane</location>
        <topology evidence="1">Multi-pass membrane protein</topology>
    </subcellularLocation>
</comment>
<dbReference type="EMBL" id="DSQF01000022">
    <property type="protein sequence ID" value="HGZ43956.1"/>
    <property type="molecule type" value="Genomic_DNA"/>
</dbReference>
<dbReference type="GO" id="GO:0016020">
    <property type="term" value="C:membrane"/>
    <property type="evidence" value="ECO:0007669"/>
    <property type="project" value="UniProtKB-SubCell"/>
</dbReference>
<keyword evidence="4 6" id="KW-1133">Transmembrane helix</keyword>
<evidence type="ECO:0000313" key="8">
    <source>
        <dbReference type="EMBL" id="HGZ43956.1"/>
    </source>
</evidence>
<feature type="transmembrane region" description="Helical" evidence="6">
    <location>
        <begin position="37"/>
        <end position="56"/>
    </location>
</feature>
<feature type="transmembrane region" description="Helical" evidence="6">
    <location>
        <begin position="251"/>
        <end position="270"/>
    </location>
</feature>
<feature type="domain" description="EamA" evidence="7">
    <location>
        <begin position="160"/>
        <end position="293"/>
    </location>
</feature>
<accession>A0A832MMM8</accession>
<evidence type="ECO:0000259" key="7">
    <source>
        <dbReference type="Pfam" id="PF00892"/>
    </source>
</evidence>
<dbReference type="SUPFAM" id="SSF103481">
    <property type="entry name" value="Multidrug resistance efflux transporter EmrE"/>
    <property type="match status" value="2"/>
</dbReference>
<comment type="similarity">
    <text evidence="2">Belongs to the EamA transporter family.</text>
</comment>
<evidence type="ECO:0000256" key="2">
    <source>
        <dbReference type="ARBA" id="ARBA00007362"/>
    </source>
</evidence>
<evidence type="ECO:0000256" key="3">
    <source>
        <dbReference type="ARBA" id="ARBA00022692"/>
    </source>
</evidence>
<feature type="transmembrane region" description="Helical" evidence="6">
    <location>
        <begin position="155"/>
        <end position="174"/>
    </location>
</feature>
<evidence type="ECO:0000256" key="4">
    <source>
        <dbReference type="ARBA" id="ARBA00022989"/>
    </source>
</evidence>
<dbReference type="InterPro" id="IPR050638">
    <property type="entry name" value="AA-Vitamin_Transporters"/>
</dbReference>
<sequence>MMRGRRGRVLLAFAAVYVIWGSTYLAIRWALVSFPPFTLAGVRFLIAGGVLTAWALARGAAPPAAVHWRSAAIVGGLMLFGGNAAVVWATQRAPSGLVAVLVAMVPFWMALLSSVGPRRVPLRWPTMAGVAIGMAGIALLVRPGSLSSPGGVDPAAAGVLALGSLSWASGSLLARRVPLPSAPLLAIGLEMLCGGALLAIAAAAAGEAPRVRWDALDARAVAALLYLVAFGSIVAFTAYIWLLGATTPARVSTYAFVNPVVAVALGWAFAGEPVTARTASASALVVAAVAIITLAPAGGPRRAAAGASGGGAAPDAP</sequence>
<feature type="transmembrane region" description="Helical" evidence="6">
    <location>
        <begin position="124"/>
        <end position="143"/>
    </location>
</feature>
<feature type="domain" description="EamA" evidence="7">
    <location>
        <begin position="10"/>
        <end position="141"/>
    </location>
</feature>
<dbReference type="InterPro" id="IPR000620">
    <property type="entry name" value="EamA_dom"/>
</dbReference>
<dbReference type="Pfam" id="PF00892">
    <property type="entry name" value="EamA"/>
    <property type="match status" value="2"/>
</dbReference>
<feature type="transmembrane region" description="Helical" evidence="6">
    <location>
        <begin position="68"/>
        <end position="89"/>
    </location>
</feature>
<feature type="transmembrane region" description="Helical" evidence="6">
    <location>
        <begin position="9"/>
        <end position="31"/>
    </location>
</feature>
<feature type="transmembrane region" description="Helical" evidence="6">
    <location>
        <begin position="276"/>
        <end position="295"/>
    </location>
</feature>
<evidence type="ECO:0000256" key="5">
    <source>
        <dbReference type="ARBA" id="ARBA00023136"/>
    </source>
</evidence>
<feature type="transmembrane region" description="Helical" evidence="6">
    <location>
        <begin position="95"/>
        <end position="112"/>
    </location>
</feature>
<keyword evidence="3 6" id="KW-0812">Transmembrane</keyword>
<dbReference type="PANTHER" id="PTHR32322:SF2">
    <property type="entry name" value="EAMA DOMAIN-CONTAINING PROTEIN"/>
    <property type="match status" value="1"/>
</dbReference>
<evidence type="ECO:0000256" key="6">
    <source>
        <dbReference type="SAM" id="Phobius"/>
    </source>
</evidence>
<dbReference type="PANTHER" id="PTHR32322">
    <property type="entry name" value="INNER MEMBRANE TRANSPORTER"/>
    <property type="match status" value="1"/>
</dbReference>
<gene>
    <name evidence="8" type="ORF">ENR23_11145</name>
</gene>
<dbReference type="InterPro" id="IPR037185">
    <property type="entry name" value="EmrE-like"/>
</dbReference>
<feature type="transmembrane region" description="Helical" evidence="6">
    <location>
        <begin position="181"/>
        <end position="204"/>
    </location>
</feature>
<dbReference type="AlphaFoldDB" id="A0A832MMM8"/>
<evidence type="ECO:0000256" key="1">
    <source>
        <dbReference type="ARBA" id="ARBA00004141"/>
    </source>
</evidence>
<comment type="caution">
    <text evidence="8">The sequence shown here is derived from an EMBL/GenBank/DDBJ whole genome shotgun (WGS) entry which is preliminary data.</text>
</comment>
<keyword evidence="5 6" id="KW-0472">Membrane</keyword>
<proteinExistence type="inferred from homology"/>
<name>A0A832MMM8_UNCEI</name>